<evidence type="ECO:0000256" key="3">
    <source>
        <dbReference type="SAM" id="SignalP"/>
    </source>
</evidence>
<dbReference type="Pfam" id="PF01734">
    <property type="entry name" value="Patatin"/>
    <property type="match status" value="1"/>
</dbReference>
<dbReference type="Gene3D" id="3.40.1090.10">
    <property type="entry name" value="Cytosolic phospholipase A2 catalytic domain"/>
    <property type="match status" value="1"/>
</dbReference>
<keyword evidence="3" id="KW-0732">Signal</keyword>
<name>D9QNB9_BRESC</name>
<dbReference type="GO" id="GO:0016787">
    <property type="term" value="F:hydrolase activity"/>
    <property type="evidence" value="ECO:0007669"/>
    <property type="project" value="UniProtKB-UniRule"/>
</dbReference>
<feature type="active site" description="Proton acceptor" evidence="2">
    <location>
        <position position="250"/>
    </location>
</feature>
<comment type="caution">
    <text evidence="2">Lacks conserved residue(s) required for the propagation of feature annotation.</text>
</comment>
<protein>
    <submittedName>
        <fullName evidence="5">Patatin</fullName>
    </submittedName>
</protein>
<keyword evidence="2" id="KW-0442">Lipid degradation</keyword>
<proteinExistence type="predicted"/>
<feature type="active site" description="Nucleophile" evidence="2">
    <location>
        <position position="107"/>
    </location>
</feature>
<dbReference type="eggNOG" id="COG1752">
    <property type="taxonomic scope" value="Bacteria"/>
</dbReference>
<dbReference type="PROSITE" id="PS51257">
    <property type="entry name" value="PROKAR_LIPOPROTEIN"/>
    <property type="match status" value="1"/>
</dbReference>
<dbReference type="RefSeq" id="WP_013268423.1">
    <property type="nucleotide sequence ID" value="NC_014375.1"/>
</dbReference>
<sequence>MIRRAVAIAGLIGALLAGGCQTVSRAAFTYDDIATASPDIRLDFHGPTDRERYVAGTNAAVLAARDGHFDLLALSGGGAVGAYGAGLLVGWTRRGDRPVFEVVTGVSTGAMIAPFAFIGSDGDAALQAAFTDGRSDRLLQARWAMSLVGPGLFRQRPLRDLVAASVTDDLLARVAEGHRAGRRLYVATTSLDTQGQVVWDMGALAASDRPNRREVFIDILTASASIPGVFPPVFVALEDDGHVVRELHADGRTTANFFIAPERLMLDPALLANGSDGRIWIAINGRPDARFSVASYSGVGVASRGLDTMMKASTRMSLVAADQFARLRGLSLSVAMAPVGSDNNLRFDKLWMQGLFDQGLQAGLGGEAWAGTPSARD</sequence>
<dbReference type="AlphaFoldDB" id="D9QNB9"/>
<dbReference type="Proteomes" id="UP000002696">
    <property type="component" value="Chromosome"/>
</dbReference>
<evidence type="ECO:0000256" key="1">
    <source>
        <dbReference type="ARBA" id="ARBA00023098"/>
    </source>
</evidence>
<evidence type="ECO:0000259" key="4">
    <source>
        <dbReference type="PROSITE" id="PS51635"/>
    </source>
</evidence>
<dbReference type="InterPro" id="IPR002641">
    <property type="entry name" value="PNPLA_dom"/>
</dbReference>
<keyword evidence="1 2" id="KW-0443">Lipid metabolism</keyword>
<evidence type="ECO:0000313" key="5">
    <source>
        <dbReference type="EMBL" id="ADL00320.1"/>
    </source>
</evidence>
<feature type="short sequence motif" description="GXSXG" evidence="2">
    <location>
        <begin position="105"/>
        <end position="109"/>
    </location>
</feature>
<dbReference type="EMBL" id="CP002102">
    <property type="protein sequence ID" value="ADL00320.1"/>
    <property type="molecule type" value="Genomic_DNA"/>
</dbReference>
<feature type="signal peptide" evidence="3">
    <location>
        <begin position="1"/>
        <end position="26"/>
    </location>
</feature>
<keyword evidence="2" id="KW-0378">Hydrolase</keyword>
<feature type="short sequence motif" description="GXGXXG" evidence="2">
    <location>
        <begin position="76"/>
        <end position="81"/>
    </location>
</feature>
<feature type="chain" id="PRO_5003126868" evidence="3">
    <location>
        <begin position="27"/>
        <end position="377"/>
    </location>
</feature>
<accession>D9QNB9</accession>
<dbReference type="InParanoid" id="D9QNB9"/>
<evidence type="ECO:0000256" key="2">
    <source>
        <dbReference type="PROSITE-ProRule" id="PRU01161"/>
    </source>
</evidence>
<feature type="domain" description="PNPLA" evidence="4">
    <location>
        <begin position="72"/>
        <end position="263"/>
    </location>
</feature>
<keyword evidence="6" id="KW-1185">Reference proteome</keyword>
<dbReference type="GO" id="GO:0016042">
    <property type="term" value="P:lipid catabolic process"/>
    <property type="evidence" value="ECO:0007669"/>
    <property type="project" value="UniProtKB-UniRule"/>
</dbReference>
<dbReference type="OrthoDB" id="323481at2"/>
<dbReference type="BioCyc" id="BSUB633149:G1GM8-1009-MONOMER"/>
<dbReference type="InterPro" id="IPR016035">
    <property type="entry name" value="Acyl_Trfase/lysoPLipase"/>
</dbReference>
<reference evidence="6" key="1">
    <citation type="journal article" date="2011" name="J. Bacteriol.">
        <title>Genome sequences of eight morphologically diverse alphaproteobacteria.</title>
        <authorList>
            <consortium name="US DOE Joint Genome Institute"/>
            <person name="Brown P.J."/>
            <person name="Kysela D.T."/>
            <person name="Buechlein A."/>
            <person name="Hemmerich C."/>
            <person name="Brun Y.V."/>
        </authorList>
    </citation>
    <scope>NUCLEOTIDE SEQUENCE [LARGE SCALE GENOMIC DNA]</scope>
    <source>
        <strain evidence="6">ATCC 15264 / DSM 4735 / LMG 14903 / NBRC 16000 / CB 81</strain>
    </source>
</reference>
<dbReference type="KEGG" id="bsb:Bresu_1008"/>
<dbReference type="SUPFAM" id="SSF52151">
    <property type="entry name" value="FabD/lysophospholipase-like"/>
    <property type="match status" value="1"/>
</dbReference>
<gene>
    <name evidence="5" type="ordered locus">Bresu_1008</name>
</gene>
<dbReference type="PROSITE" id="PS51635">
    <property type="entry name" value="PNPLA"/>
    <property type="match status" value="1"/>
</dbReference>
<organism evidence="5 6">
    <name type="scientific">Brevundimonas subvibrioides (strain ATCC 15264 / DSM 4735 / LMG 14903 / NBRC 16000 / CB 81)</name>
    <name type="common">Caulobacter subvibrioides</name>
    <dbReference type="NCBI Taxonomy" id="633149"/>
    <lineage>
        <taxon>Bacteria</taxon>
        <taxon>Pseudomonadati</taxon>
        <taxon>Pseudomonadota</taxon>
        <taxon>Alphaproteobacteria</taxon>
        <taxon>Caulobacterales</taxon>
        <taxon>Caulobacteraceae</taxon>
        <taxon>Brevundimonas</taxon>
    </lineage>
</organism>
<dbReference type="HOGENOM" id="CLU_048550_0_0_5"/>
<dbReference type="STRING" id="633149.Bresu_1008"/>
<evidence type="ECO:0000313" key="6">
    <source>
        <dbReference type="Proteomes" id="UP000002696"/>
    </source>
</evidence>